<feature type="region of interest" description="Disordered" evidence="2">
    <location>
        <begin position="136"/>
        <end position="226"/>
    </location>
</feature>
<proteinExistence type="inferred from homology"/>
<feature type="region of interest" description="Disordered" evidence="2">
    <location>
        <begin position="259"/>
        <end position="336"/>
    </location>
</feature>
<dbReference type="RefSeq" id="XP_002733478.1">
    <property type="nucleotide sequence ID" value="XM_002733432.1"/>
</dbReference>
<comment type="similarity">
    <text evidence="1">Belongs to the FAM227 family.</text>
</comment>
<protein>
    <submittedName>
        <fullName evidence="4">Micronuclear linker histone polyprotein-like</fullName>
    </submittedName>
</protein>
<feature type="compositionally biased region" description="Low complexity" evidence="2">
    <location>
        <begin position="136"/>
        <end position="156"/>
    </location>
</feature>
<dbReference type="GeneID" id="100367511"/>
<gene>
    <name evidence="4" type="primary">LOC100367511</name>
</gene>
<dbReference type="PANTHER" id="PTHR33560">
    <property type="entry name" value="PROTEIN FAM227B"/>
    <property type="match status" value="1"/>
</dbReference>
<evidence type="ECO:0000313" key="3">
    <source>
        <dbReference type="Proteomes" id="UP000694865"/>
    </source>
</evidence>
<name>A0ABM0GMY7_SACKO</name>
<feature type="compositionally biased region" description="Basic residues" evidence="2">
    <location>
        <begin position="283"/>
        <end position="292"/>
    </location>
</feature>
<feature type="compositionally biased region" description="Low complexity" evidence="2">
    <location>
        <begin position="175"/>
        <end position="188"/>
    </location>
</feature>
<evidence type="ECO:0000256" key="2">
    <source>
        <dbReference type="SAM" id="MobiDB-lite"/>
    </source>
</evidence>
<dbReference type="InterPro" id="IPR029417">
    <property type="entry name" value="FAM227"/>
</dbReference>
<dbReference type="Proteomes" id="UP000694865">
    <property type="component" value="Unplaced"/>
</dbReference>
<organism evidence="3 4">
    <name type="scientific">Saccoglossus kowalevskii</name>
    <name type="common">Acorn worm</name>
    <dbReference type="NCBI Taxonomy" id="10224"/>
    <lineage>
        <taxon>Eukaryota</taxon>
        <taxon>Metazoa</taxon>
        <taxon>Hemichordata</taxon>
        <taxon>Enteropneusta</taxon>
        <taxon>Harrimaniidae</taxon>
        <taxon>Saccoglossus</taxon>
    </lineage>
</organism>
<feature type="compositionally biased region" description="Polar residues" evidence="2">
    <location>
        <begin position="326"/>
        <end position="336"/>
    </location>
</feature>
<reference evidence="4" key="1">
    <citation type="submission" date="2025-08" db="UniProtKB">
        <authorList>
            <consortium name="RefSeq"/>
        </authorList>
    </citation>
    <scope>IDENTIFICATION</scope>
    <source>
        <tissue evidence="4">Testes</tissue>
    </source>
</reference>
<evidence type="ECO:0000256" key="1">
    <source>
        <dbReference type="ARBA" id="ARBA00008666"/>
    </source>
</evidence>
<dbReference type="PANTHER" id="PTHR33560:SF1">
    <property type="entry name" value="PROTEIN FAM227A"/>
    <property type="match status" value="1"/>
</dbReference>
<keyword evidence="3" id="KW-1185">Reference proteome</keyword>
<accession>A0ABM0GMY7</accession>
<evidence type="ECO:0000313" key="4">
    <source>
        <dbReference type="RefSeq" id="XP_002733478.1"/>
    </source>
</evidence>
<sequence>MQCHLALVAGAASVQRYAVLAVSPPLCRLDLPHPLSFQDGGITKHRDCSFHPEMKGGGGGPVGSGEIRESVWLLPRASGKDSKLDPLTTAMTLINRCLPNRLESAPIGQTSPRNMVPALGSGNLLDFDFISAESSRTSNSTSVLSDGSPSSSVALSNKYGRSYQKRRNSKDGRGYYESSTSGSQQSESDLGSAELQKQVSPQGMRARHRHRIVKPQMSANKVEDNGKMRVDALTPITENLHSEGDIEEMSLYIRRLPKGARGSTCGPQPPPKTSLPMDTYTRNRNKSHKYQSPHRSPDGSSNNSLTKSPRHITRFESPSGKELNKSSKSGGALTQQSYASMTHATSISAMRQLSDGAKKRESHPACKGPDFIKTMFNVHSQSPLVAHFLNQKGLRYDVGTNVVVQRTEVRNLPPYPFIFA</sequence>
<feature type="compositionally biased region" description="Polar residues" evidence="2">
    <location>
        <begin position="298"/>
        <end position="307"/>
    </location>
</feature>